<accession>A0A7J8RGF3</accession>
<evidence type="ECO:0000313" key="2">
    <source>
        <dbReference type="Proteomes" id="UP000593561"/>
    </source>
</evidence>
<protein>
    <submittedName>
        <fullName evidence="1">Uncharacterized protein</fullName>
    </submittedName>
</protein>
<dbReference type="EMBL" id="JABFAC010000005">
    <property type="protein sequence ID" value="MBA0612446.1"/>
    <property type="molecule type" value="Genomic_DNA"/>
</dbReference>
<comment type="caution">
    <text evidence="1">The sequence shown here is derived from an EMBL/GenBank/DDBJ whole genome shotgun (WGS) entry which is preliminary data.</text>
</comment>
<dbReference type="Proteomes" id="UP000593561">
    <property type="component" value="Unassembled WGS sequence"/>
</dbReference>
<proteinExistence type="predicted"/>
<feature type="non-terminal residue" evidence="1">
    <location>
        <position position="37"/>
    </location>
</feature>
<name>A0A7J8RGF3_GOSDV</name>
<sequence>MAFANKVELYLFDASPLEIQEILEEDVARGALSPGST</sequence>
<evidence type="ECO:0000313" key="1">
    <source>
        <dbReference type="EMBL" id="MBA0612446.1"/>
    </source>
</evidence>
<organism evidence="1 2">
    <name type="scientific">Gossypium davidsonii</name>
    <name type="common">Davidson's cotton</name>
    <name type="synonym">Gossypium klotzschianum subsp. davidsonii</name>
    <dbReference type="NCBI Taxonomy" id="34287"/>
    <lineage>
        <taxon>Eukaryota</taxon>
        <taxon>Viridiplantae</taxon>
        <taxon>Streptophyta</taxon>
        <taxon>Embryophyta</taxon>
        <taxon>Tracheophyta</taxon>
        <taxon>Spermatophyta</taxon>
        <taxon>Magnoliopsida</taxon>
        <taxon>eudicotyledons</taxon>
        <taxon>Gunneridae</taxon>
        <taxon>Pentapetalae</taxon>
        <taxon>rosids</taxon>
        <taxon>malvids</taxon>
        <taxon>Malvales</taxon>
        <taxon>Malvaceae</taxon>
        <taxon>Malvoideae</taxon>
        <taxon>Gossypium</taxon>
    </lineage>
</organism>
<gene>
    <name evidence="1" type="ORF">Godav_013045</name>
</gene>
<keyword evidence="2" id="KW-1185">Reference proteome</keyword>
<reference evidence="1 2" key="1">
    <citation type="journal article" date="2019" name="Genome Biol. Evol.">
        <title>Insights into the evolution of the New World diploid cottons (Gossypium, subgenus Houzingenia) based on genome sequencing.</title>
        <authorList>
            <person name="Grover C.E."/>
            <person name="Arick M.A. 2nd"/>
            <person name="Thrash A."/>
            <person name="Conover J.L."/>
            <person name="Sanders W.S."/>
            <person name="Peterson D.G."/>
            <person name="Frelichowski J.E."/>
            <person name="Scheffler J.A."/>
            <person name="Scheffler B.E."/>
            <person name="Wendel J.F."/>
        </authorList>
    </citation>
    <scope>NUCLEOTIDE SEQUENCE [LARGE SCALE GENOMIC DNA]</scope>
    <source>
        <strain evidence="1">27</strain>
        <tissue evidence="1">Leaf</tissue>
    </source>
</reference>
<dbReference type="AlphaFoldDB" id="A0A7J8RGF3"/>